<name>A0ABR3UPV2_9PLEO</name>
<evidence type="ECO:0000259" key="1">
    <source>
        <dbReference type="Pfam" id="PF03061"/>
    </source>
</evidence>
<dbReference type="EMBL" id="JBHGVX010000002">
    <property type="protein sequence ID" value="KAL1798473.1"/>
    <property type="molecule type" value="Genomic_DNA"/>
</dbReference>
<dbReference type="InterPro" id="IPR006683">
    <property type="entry name" value="Thioestr_dom"/>
</dbReference>
<organism evidence="2 3">
    <name type="scientific">Alternaria dauci</name>
    <dbReference type="NCBI Taxonomy" id="48095"/>
    <lineage>
        <taxon>Eukaryota</taxon>
        <taxon>Fungi</taxon>
        <taxon>Dikarya</taxon>
        <taxon>Ascomycota</taxon>
        <taxon>Pezizomycotina</taxon>
        <taxon>Dothideomycetes</taxon>
        <taxon>Pleosporomycetidae</taxon>
        <taxon>Pleosporales</taxon>
        <taxon>Pleosporineae</taxon>
        <taxon>Pleosporaceae</taxon>
        <taxon>Alternaria</taxon>
        <taxon>Alternaria sect. Porri</taxon>
    </lineage>
</organism>
<dbReference type="SUPFAM" id="SSF54637">
    <property type="entry name" value="Thioesterase/thiol ester dehydrase-isomerase"/>
    <property type="match status" value="1"/>
</dbReference>
<dbReference type="RefSeq" id="XP_069309057.1">
    <property type="nucleotide sequence ID" value="XM_069449260.1"/>
</dbReference>
<dbReference type="GeneID" id="96082832"/>
<keyword evidence="3" id="KW-1185">Reference proteome</keyword>
<dbReference type="InterPro" id="IPR052061">
    <property type="entry name" value="PTE-AB_protein"/>
</dbReference>
<dbReference type="Pfam" id="PF03061">
    <property type="entry name" value="4HBT"/>
    <property type="match status" value="1"/>
</dbReference>
<dbReference type="CDD" id="cd03443">
    <property type="entry name" value="PaaI_thioesterase"/>
    <property type="match status" value="1"/>
</dbReference>
<dbReference type="InterPro" id="IPR029069">
    <property type="entry name" value="HotDog_dom_sf"/>
</dbReference>
<proteinExistence type="predicted"/>
<protein>
    <recommendedName>
        <fullName evidence="1">Thioesterase domain-containing protein</fullName>
    </recommendedName>
</protein>
<sequence length="238" mass="26792">MTVVYPHASLPTMSDPKIEHPEDFTAHKWCNDLIFDPLVTRVHQRHMFGEGDKWNSLFTRTLFTNDAVRAFLNLYKPGKGQRRAVDRSSMLTGEPPKLGTFAPSDYEKELARQTAKEDVQHDLEDPQAPENIVLVSVGRYLDGAVGRLHGGFTASLLDQTMGALLMHYYQSSHATSELRVKYKKAIGTPCILKARARISREVGRWIESVAWIEDGEGTVYAEGWGSFVLDKLEPTAKM</sequence>
<dbReference type="PANTHER" id="PTHR47260:SF3">
    <property type="entry name" value="THIOESTERASE FAMILY PROTEIN (AFU_ORTHOLOGUE AFUA_7G03960)"/>
    <property type="match status" value="1"/>
</dbReference>
<comment type="caution">
    <text evidence="2">The sequence shown here is derived from an EMBL/GenBank/DDBJ whole genome shotgun (WGS) entry which is preliminary data.</text>
</comment>
<dbReference type="PANTHER" id="PTHR47260">
    <property type="entry name" value="UPF0644 PROTEIN PB2B4.06"/>
    <property type="match status" value="1"/>
</dbReference>
<feature type="domain" description="Thioesterase" evidence="1">
    <location>
        <begin position="146"/>
        <end position="200"/>
    </location>
</feature>
<reference evidence="2 3" key="1">
    <citation type="submission" date="2024-09" db="EMBL/GenBank/DDBJ databases">
        <title>T2T genomes of carrot and Alternaria dauci and their utility for understanding host-pathogen interaction during carrot leaf blight disease.</title>
        <authorList>
            <person name="Liu W."/>
            <person name="Xu S."/>
            <person name="Ou C."/>
            <person name="Liu X."/>
            <person name="Zhuang F."/>
            <person name="Deng X.W."/>
        </authorList>
    </citation>
    <scope>NUCLEOTIDE SEQUENCE [LARGE SCALE GENOMIC DNA]</scope>
    <source>
        <strain evidence="2 3">A2016</strain>
    </source>
</reference>
<evidence type="ECO:0000313" key="3">
    <source>
        <dbReference type="Proteomes" id="UP001578633"/>
    </source>
</evidence>
<evidence type="ECO:0000313" key="2">
    <source>
        <dbReference type="EMBL" id="KAL1798473.1"/>
    </source>
</evidence>
<accession>A0ABR3UPV2</accession>
<gene>
    <name evidence="2" type="ORF">ACET3X_002510</name>
</gene>
<dbReference type="Proteomes" id="UP001578633">
    <property type="component" value="Chromosome 2"/>
</dbReference>
<dbReference type="Gene3D" id="3.10.129.10">
    <property type="entry name" value="Hotdog Thioesterase"/>
    <property type="match status" value="1"/>
</dbReference>